<evidence type="ECO:0000256" key="5">
    <source>
        <dbReference type="ARBA" id="ARBA00013250"/>
    </source>
</evidence>
<evidence type="ECO:0000256" key="6">
    <source>
        <dbReference type="ARBA" id="ARBA00022723"/>
    </source>
</evidence>
<sequence length="876" mass="93801">MTTDPFRSLTALPVSDEAGAPLHYYSLAEAEAHGAGPIADLPWSLKTLVEGILRHQGHPQALPEHVHAVTRRDETAAIPFFPGRVLFQDASGIPVLADMITLLERARAEGLDTSALEPALPLDLVVDHALEVDEYANPEAALRNIDLEYERHRDRYRFLRWAQDRLPGLRVVPPGLGICHQLNLEVLAPVVTATESGGRHVAALDSLVGTDSHTTMINALGVTGWGVGGIEATAAALGQAVMIRVPRVVGIELTGRLAPGVFASDLALTLAEKLRALNVVGAVVEFHGPGLEALSVPDRATVANMAPEYGATMAWFPADRRTIEYLAATGRSPERVHLAEQYLRAQGLFRTPSSPAPRFETGLSIDLASITTTLAGPSRPHDALSPSEVPTSRGESGPLDGDIAIAAITSCTNTSNPRSLVAAGLLARNAVAAGLRPPGWTKTSFTPGSRAAADLLASAGLQDHLDRLGFQVAGFGCGTCMGNSGPLSPALSESDRTKDTALAAVLSGNRNFTGRIHPAIAHAYLASPAMVVAYALAGNVRIDVTRDPIGRAEDGTDVTLADLWPSDEEIDAMLAEHEAAALGRDAHRELTTTRWQELEYPRGEHYRWDGEAGSIRRPPFTDPELTSPTLTGDLTARPLLVLGDAVTTDHISPVARVLPDSAAGRWLRERGVGDRALGTFSSRRLNHDVMIRGGFANTRLANLLVPEKQGGWTRTAPGEEPVPVHEAAEYHRRQGTPVVVVAGELYGAGSARDWAAKVTRLLGIRAVLARSFERIHRTNLVAMGVLPIQWQGPAPETFDGSEEIDLLGLADLGSTTEITVRVRRAGEIVWQGTALCRIDTPLEWEWLRAGGLFGHLLTEQTERQGAPHRDPVGAHR</sequence>
<keyword evidence="6" id="KW-0479">Metal-binding</keyword>
<dbReference type="PRINTS" id="PR00415">
    <property type="entry name" value="ACONITASE"/>
</dbReference>
<evidence type="ECO:0000259" key="14">
    <source>
        <dbReference type="Pfam" id="PF00694"/>
    </source>
</evidence>
<dbReference type="InterPro" id="IPR006249">
    <property type="entry name" value="Aconitase/IRP2"/>
</dbReference>
<dbReference type="InterPro" id="IPR000573">
    <property type="entry name" value="AconitaseA/IPMdHydase_ssu_swvl"/>
</dbReference>
<dbReference type="Gene3D" id="3.20.19.10">
    <property type="entry name" value="Aconitase, domain 4"/>
    <property type="match status" value="1"/>
</dbReference>
<name>A0AA46WT67_RHORH</name>
<comment type="pathway">
    <text evidence="3">Organic acid metabolism; propanoate degradation.</text>
</comment>
<feature type="domain" description="Aconitase A/isopropylmalate dehydratase small subunit swivel" evidence="14">
    <location>
        <begin position="667"/>
        <end position="790"/>
    </location>
</feature>
<feature type="region of interest" description="Disordered" evidence="12">
    <location>
        <begin position="374"/>
        <end position="397"/>
    </location>
</feature>
<accession>A0AA46WT67</accession>
<comment type="similarity">
    <text evidence="4">Belongs to the aconitase/IPM isomerase family.</text>
</comment>
<feature type="domain" description="Aconitase/3-isopropylmalate dehydratase large subunit alpha/beta/alpha" evidence="13">
    <location>
        <begin position="67"/>
        <end position="538"/>
    </location>
</feature>
<dbReference type="NCBIfam" id="NF006757">
    <property type="entry name" value="PRK09277.1"/>
    <property type="match status" value="1"/>
</dbReference>
<evidence type="ECO:0000256" key="8">
    <source>
        <dbReference type="ARBA" id="ARBA00023014"/>
    </source>
</evidence>
<keyword evidence="15" id="KW-0456">Lyase</keyword>
<dbReference type="GO" id="GO:0046872">
    <property type="term" value="F:metal ion binding"/>
    <property type="evidence" value="ECO:0007669"/>
    <property type="project" value="UniProtKB-KW"/>
</dbReference>
<dbReference type="GO" id="GO:0051536">
    <property type="term" value="F:iron-sulfur cluster binding"/>
    <property type="evidence" value="ECO:0007669"/>
    <property type="project" value="UniProtKB-KW"/>
</dbReference>
<evidence type="ECO:0000256" key="3">
    <source>
        <dbReference type="ARBA" id="ARBA00005026"/>
    </source>
</evidence>
<evidence type="ECO:0000256" key="10">
    <source>
        <dbReference type="ARBA" id="ARBA00031613"/>
    </source>
</evidence>
<dbReference type="SUPFAM" id="SSF53732">
    <property type="entry name" value="Aconitase iron-sulfur domain"/>
    <property type="match status" value="1"/>
</dbReference>
<evidence type="ECO:0000256" key="4">
    <source>
        <dbReference type="ARBA" id="ARBA00007185"/>
    </source>
</evidence>
<dbReference type="NCBIfam" id="NF009520">
    <property type="entry name" value="PRK12881.1"/>
    <property type="match status" value="1"/>
</dbReference>
<dbReference type="RefSeq" id="WP_085470031.1">
    <property type="nucleotide sequence ID" value="NZ_CP083974.1"/>
</dbReference>
<evidence type="ECO:0000256" key="9">
    <source>
        <dbReference type="ARBA" id="ARBA00030846"/>
    </source>
</evidence>
<dbReference type="InterPro" id="IPR018136">
    <property type="entry name" value="Aconitase_4Fe-4S_BS"/>
</dbReference>
<dbReference type="InterPro" id="IPR001030">
    <property type="entry name" value="Acoase/IPM_deHydtase_lsu_aba"/>
</dbReference>
<dbReference type="EMBL" id="CP083974">
    <property type="protein sequence ID" value="UZF43740.1"/>
    <property type="molecule type" value="Genomic_DNA"/>
</dbReference>
<dbReference type="Gene3D" id="3.30.499.10">
    <property type="entry name" value="Aconitase, domain 3"/>
    <property type="match status" value="2"/>
</dbReference>
<proteinExistence type="inferred from homology"/>
<keyword evidence="8" id="KW-0411">Iron-sulfur</keyword>
<dbReference type="InterPro" id="IPR036008">
    <property type="entry name" value="Aconitase_4Fe-4S_dom"/>
</dbReference>
<dbReference type="Pfam" id="PF00330">
    <property type="entry name" value="Aconitase"/>
    <property type="match status" value="1"/>
</dbReference>
<evidence type="ECO:0000256" key="7">
    <source>
        <dbReference type="ARBA" id="ARBA00023004"/>
    </source>
</evidence>
<dbReference type="AlphaFoldDB" id="A0AA46WT67"/>
<dbReference type="EC" id="4.2.1.99" evidence="5"/>
<dbReference type="PANTHER" id="PTHR11670">
    <property type="entry name" value="ACONITASE/IRON-RESPONSIVE ELEMENT FAMILY MEMBER"/>
    <property type="match status" value="1"/>
</dbReference>
<comment type="cofactor">
    <cofactor evidence="2">
        <name>[4Fe-4S] cluster</name>
        <dbReference type="ChEBI" id="CHEBI:49883"/>
    </cofactor>
</comment>
<dbReference type="SUPFAM" id="SSF52016">
    <property type="entry name" value="LeuD/IlvD-like"/>
    <property type="match status" value="1"/>
</dbReference>
<dbReference type="GO" id="GO:0047456">
    <property type="term" value="F:2-methylisocitrate dehydratase activity"/>
    <property type="evidence" value="ECO:0007669"/>
    <property type="project" value="UniProtKB-EC"/>
</dbReference>
<evidence type="ECO:0000256" key="1">
    <source>
        <dbReference type="ARBA" id="ARBA00000118"/>
    </source>
</evidence>
<evidence type="ECO:0000313" key="16">
    <source>
        <dbReference type="Proteomes" id="UP001162740"/>
    </source>
</evidence>
<gene>
    <name evidence="15" type="primary">acnA</name>
    <name evidence="15" type="ORF">KUM34_017890</name>
</gene>
<evidence type="ECO:0000256" key="11">
    <source>
        <dbReference type="ARBA" id="ARBA00033025"/>
    </source>
</evidence>
<dbReference type="InterPro" id="IPR015928">
    <property type="entry name" value="Aconitase/3IPM_dehydase_swvl"/>
</dbReference>
<organism evidence="15 16">
    <name type="scientific">Rhodococcus rhodochrous</name>
    <dbReference type="NCBI Taxonomy" id="1829"/>
    <lineage>
        <taxon>Bacteria</taxon>
        <taxon>Bacillati</taxon>
        <taxon>Actinomycetota</taxon>
        <taxon>Actinomycetes</taxon>
        <taxon>Mycobacteriales</taxon>
        <taxon>Nocardiaceae</taxon>
        <taxon>Rhodococcus</taxon>
    </lineage>
</organism>
<evidence type="ECO:0000313" key="15">
    <source>
        <dbReference type="EMBL" id="UZF43740.1"/>
    </source>
</evidence>
<evidence type="ECO:0000256" key="2">
    <source>
        <dbReference type="ARBA" id="ARBA00001966"/>
    </source>
</evidence>
<evidence type="ECO:0000256" key="12">
    <source>
        <dbReference type="SAM" id="MobiDB-lite"/>
    </source>
</evidence>
<evidence type="ECO:0000259" key="13">
    <source>
        <dbReference type="Pfam" id="PF00330"/>
    </source>
</evidence>
<keyword evidence="7" id="KW-0408">Iron</keyword>
<dbReference type="Pfam" id="PF00694">
    <property type="entry name" value="Aconitase_C"/>
    <property type="match status" value="1"/>
</dbReference>
<dbReference type="PROSITE" id="PS01244">
    <property type="entry name" value="ACONITASE_2"/>
    <property type="match status" value="1"/>
</dbReference>
<protein>
    <recommendedName>
        <fullName evidence="5">2-methylisocitrate dehydratase</fullName>
        <ecNumber evidence="5">4.2.1.99</ecNumber>
    </recommendedName>
    <alternativeName>
        <fullName evidence="10">(2R,3S)-2-methylisocitrate dehydratase</fullName>
    </alternativeName>
    <alternativeName>
        <fullName evidence="9">(2S,3R)-3-hydroxybutane-1,2,3-tricarboxylate dehydratase</fullName>
    </alternativeName>
    <alternativeName>
        <fullName evidence="11">Probable 2-methyl-cis-aconitate hydratase</fullName>
    </alternativeName>
</protein>
<dbReference type="Gene3D" id="6.10.190.10">
    <property type="match status" value="1"/>
</dbReference>
<dbReference type="InterPro" id="IPR015931">
    <property type="entry name" value="Acnase/IPM_dHydase_lsu_aba_1/3"/>
</dbReference>
<dbReference type="Proteomes" id="UP001162740">
    <property type="component" value="Chromosome"/>
</dbReference>
<reference evidence="15 16" key="1">
    <citation type="journal article" date="2021" name="Front. Microbiol.">
        <title>Bacterial Transformation of Aromatic Monomers in Softwood Black Liquor.</title>
        <authorList>
            <person name="Navas L.E."/>
            <person name="Dexter G."/>
            <person name="Liu J."/>
            <person name="Levy-Booth D."/>
            <person name="Cho M."/>
            <person name="Jang S.K."/>
            <person name="Mansfield S.D."/>
            <person name="Renneckar S."/>
            <person name="Mohn W.W."/>
            <person name="Eltis L.D."/>
        </authorList>
    </citation>
    <scope>NUCLEOTIDE SEQUENCE [LARGE SCALE GENOMIC DNA]</scope>
    <source>
        <strain evidence="15 16">GD02</strain>
    </source>
</reference>
<comment type="catalytic activity">
    <reaction evidence="1">
        <text>(2S,3R)-3-hydroxybutane-1,2,3-tricarboxylate = 2-methyl-cis-aconitate + H2O</text>
        <dbReference type="Rhea" id="RHEA:17941"/>
        <dbReference type="ChEBI" id="CHEBI:15377"/>
        <dbReference type="ChEBI" id="CHEBI:57429"/>
        <dbReference type="ChEBI" id="CHEBI:57872"/>
        <dbReference type="EC" id="4.2.1.99"/>
    </reaction>
</comment>